<dbReference type="AlphaFoldDB" id="A0A517YDM5"/>
<proteinExistence type="predicted"/>
<name>A0A517YDM5_9BACT</name>
<keyword evidence="3" id="KW-1185">Reference proteome</keyword>
<feature type="compositionally biased region" description="Basic and acidic residues" evidence="1">
    <location>
        <begin position="181"/>
        <end position="190"/>
    </location>
</feature>
<evidence type="ECO:0000313" key="2">
    <source>
        <dbReference type="EMBL" id="QDU28333.1"/>
    </source>
</evidence>
<feature type="region of interest" description="Disordered" evidence="1">
    <location>
        <begin position="163"/>
        <end position="190"/>
    </location>
</feature>
<protein>
    <submittedName>
        <fullName evidence="2">Uncharacterized protein</fullName>
    </submittedName>
</protein>
<dbReference type="Proteomes" id="UP000315017">
    <property type="component" value="Chromosome"/>
</dbReference>
<organism evidence="2 3">
    <name type="scientific">Anatilimnocola aggregata</name>
    <dbReference type="NCBI Taxonomy" id="2528021"/>
    <lineage>
        <taxon>Bacteria</taxon>
        <taxon>Pseudomonadati</taxon>
        <taxon>Planctomycetota</taxon>
        <taxon>Planctomycetia</taxon>
        <taxon>Pirellulales</taxon>
        <taxon>Pirellulaceae</taxon>
        <taxon>Anatilimnocola</taxon>
    </lineage>
</organism>
<reference evidence="2 3" key="1">
    <citation type="submission" date="2019-02" db="EMBL/GenBank/DDBJ databases">
        <title>Deep-cultivation of Planctomycetes and their phenomic and genomic characterization uncovers novel biology.</title>
        <authorList>
            <person name="Wiegand S."/>
            <person name="Jogler M."/>
            <person name="Boedeker C."/>
            <person name="Pinto D."/>
            <person name="Vollmers J."/>
            <person name="Rivas-Marin E."/>
            <person name="Kohn T."/>
            <person name="Peeters S.H."/>
            <person name="Heuer A."/>
            <person name="Rast P."/>
            <person name="Oberbeckmann S."/>
            <person name="Bunk B."/>
            <person name="Jeske O."/>
            <person name="Meyerdierks A."/>
            <person name="Storesund J.E."/>
            <person name="Kallscheuer N."/>
            <person name="Luecker S."/>
            <person name="Lage O.M."/>
            <person name="Pohl T."/>
            <person name="Merkel B.J."/>
            <person name="Hornburger P."/>
            <person name="Mueller R.-W."/>
            <person name="Bruemmer F."/>
            <person name="Labrenz M."/>
            <person name="Spormann A.M."/>
            <person name="Op den Camp H."/>
            <person name="Overmann J."/>
            <person name="Amann R."/>
            <person name="Jetten M.S.M."/>
            <person name="Mascher T."/>
            <person name="Medema M.H."/>
            <person name="Devos D.P."/>
            <person name="Kaster A.-K."/>
            <person name="Ovreas L."/>
            <person name="Rohde M."/>
            <person name="Galperin M.Y."/>
            <person name="Jogler C."/>
        </authorList>
    </citation>
    <scope>NUCLEOTIDE SEQUENCE [LARGE SCALE GENOMIC DNA]</scope>
    <source>
        <strain evidence="2 3">ETA_A8</strain>
    </source>
</reference>
<gene>
    <name evidence="2" type="ORF">ETAA8_34330</name>
</gene>
<evidence type="ECO:0000313" key="3">
    <source>
        <dbReference type="Proteomes" id="UP000315017"/>
    </source>
</evidence>
<sequence length="190" mass="22119">MGSQSENTEVDQLLLNARLRDELEPFLDESVDVLACKQLPTSDENEFLASMLAWERAPALPIAQWFNPPLQLASPERLSDDELRERLTAVIEKLSTRRIYLELTDHLSDRQLYCLIARDILPSHEKMIDLPHNYLNWRCLDADLDAETWLAYYATDEERDMWSAENSQPMPAMLPPPYPRDLPRKLDLPR</sequence>
<dbReference type="KEGG" id="aagg:ETAA8_34330"/>
<dbReference type="EMBL" id="CP036274">
    <property type="protein sequence ID" value="QDU28333.1"/>
    <property type="molecule type" value="Genomic_DNA"/>
</dbReference>
<evidence type="ECO:0000256" key="1">
    <source>
        <dbReference type="SAM" id="MobiDB-lite"/>
    </source>
</evidence>
<dbReference type="RefSeq" id="WP_145090433.1">
    <property type="nucleotide sequence ID" value="NZ_CP036274.1"/>
</dbReference>
<accession>A0A517YDM5</accession>
<dbReference type="OrthoDB" id="262458at2"/>